<keyword evidence="3" id="KW-1185">Reference proteome</keyword>
<sequence>MTSRHKGKTKATSVSRVDRVTASPVRIAVLCVAVLMISVSGGILIGKIFDPFERKKEVQSVHALAVPAAEVASAPSATTFVPESPFAYNDYPAPEEPRLTPEAEIAAREHMTREPATAELPANAELPAWKRYAALAPDISGKPMIAIVIDDVGLSTQRIEDLNELPALLTLAFLPYAPSLQGKVEMARRNGNEVMLHLPMEPTDEDTDPGPDALLTELDDAEILERTIRNLDSFEGYVGVNNHMGSRFTADSRAMAIVMDEMSKRGLLFLDSKTTSASVGYRFAVERGMPSVKRDFFIDHVIDEAAILKQLAKVEAMALRTGVVIAIGHPHHETIGALRKWLPEAKKKGFLFVPVSAVTALTFKG</sequence>
<dbReference type="SUPFAM" id="SSF88713">
    <property type="entry name" value="Glycoside hydrolase/deacetylase"/>
    <property type="match status" value="1"/>
</dbReference>
<accession>A0A845MCB3</accession>
<dbReference type="GO" id="GO:0005975">
    <property type="term" value="P:carbohydrate metabolic process"/>
    <property type="evidence" value="ECO:0007669"/>
    <property type="project" value="InterPro"/>
</dbReference>
<name>A0A845MCB3_9PROT</name>
<evidence type="ECO:0000313" key="3">
    <source>
        <dbReference type="Proteomes" id="UP000445696"/>
    </source>
</evidence>
<dbReference type="PANTHER" id="PTHR30105:SF2">
    <property type="entry name" value="DIVERGENT POLYSACCHARIDE DEACETYLASE SUPERFAMILY"/>
    <property type="match status" value="1"/>
</dbReference>
<evidence type="ECO:0000256" key="1">
    <source>
        <dbReference type="SAM" id="Phobius"/>
    </source>
</evidence>
<dbReference type="Gene3D" id="3.20.20.370">
    <property type="entry name" value="Glycoside hydrolase/deacetylase"/>
    <property type="match status" value="1"/>
</dbReference>
<evidence type="ECO:0000313" key="2">
    <source>
        <dbReference type="EMBL" id="MZR20966.1"/>
    </source>
</evidence>
<dbReference type="Proteomes" id="UP000445696">
    <property type="component" value="Unassembled WGS sequence"/>
</dbReference>
<dbReference type="Pfam" id="PF04748">
    <property type="entry name" value="Polysacc_deac_2"/>
    <property type="match status" value="1"/>
</dbReference>
<keyword evidence="1" id="KW-0472">Membrane</keyword>
<feature type="transmembrane region" description="Helical" evidence="1">
    <location>
        <begin position="25"/>
        <end position="46"/>
    </location>
</feature>
<dbReference type="OrthoDB" id="9784811at2"/>
<dbReference type="CDD" id="cd10936">
    <property type="entry name" value="CE4_DAC2"/>
    <property type="match status" value="1"/>
</dbReference>
<reference evidence="2 3" key="1">
    <citation type="journal article" date="2014" name="Int. J. Syst. Evol. Microbiol.">
        <title>Sneathiella chungangensis sp. nov., isolated from a marine sand, and emended description of the genus Sneathiella.</title>
        <authorList>
            <person name="Siamphan C."/>
            <person name="Kim H."/>
            <person name="Lee J.S."/>
            <person name="Kim W."/>
        </authorList>
    </citation>
    <scope>NUCLEOTIDE SEQUENCE [LARGE SCALE GENOMIC DNA]</scope>
    <source>
        <strain evidence="2 3">KCTC 32476</strain>
    </source>
</reference>
<proteinExistence type="predicted"/>
<gene>
    <name evidence="2" type="ORF">GQF03_01320</name>
</gene>
<dbReference type="AlphaFoldDB" id="A0A845MCB3"/>
<keyword evidence="1" id="KW-1133">Transmembrane helix</keyword>
<comment type="caution">
    <text evidence="2">The sequence shown here is derived from an EMBL/GenBank/DDBJ whole genome shotgun (WGS) entry which is preliminary data.</text>
</comment>
<dbReference type="EMBL" id="WTVA01000001">
    <property type="protein sequence ID" value="MZR20966.1"/>
    <property type="molecule type" value="Genomic_DNA"/>
</dbReference>
<organism evidence="2 3">
    <name type="scientific">Sneathiella chungangensis</name>
    <dbReference type="NCBI Taxonomy" id="1418234"/>
    <lineage>
        <taxon>Bacteria</taxon>
        <taxon>Pseudomonadati</taxon>
        <taxon>Pseudomonadota</taxon>
        <taxon>Alphaproteobacteria</taxon>
        <taxon>Sneathiellales</taxon>
        <taxon>Sneathiellaceae</taxon>
        <taxon>Sneathiella</taxon>
    </lineage>
</organism>
<dbReference type="PANTHER" id="PTHR30105">
    <property type="entry name" value="UNCHARACTERIZED YIBQ-RELATED"/>
    <property type="match status" value="1"/>
</dbReference>
<keyword evidence="1" id="KW-0812">Transmembrane</keyword>
<dbReference type="RefSeq" id="WP_161337382.1">
    <property type="nucleotide sequence ID" value="NZ_JBHSDG010000002.1"/>
</dbReference>
<protein>
    <submittedName>
        <fullName evidence="2">Divergent polysaccharide deacetylase family protein</fullName>
    </submittedName>
</protein>
<dbReference type="InterPro" id="IPR011330">
    <property type="entry name" value="Glyco_hydro/deAcase_b/a-brl"/>
</dbReference>
<dbReference type="InterPro" id="IPR006837">
    <property type="entry name" value="Divergent_DAC"/>
</dbReference>